<dbReference type="InterPro" id="IPR000073">
    <property type="entry name" value="AB_hydrolase_1"/>
</dbReference>
<gene>
    <name evidence="4" type="ORF">FIV42_02300</name>
</gene>
<dbReference type="AlphaFoldDB" id="A0A4Y6PMZ4"/>
<dbReference type="GO" id="GO:0016787">
    <property type="term" value="F:hydrolase activity"/>
    <property type="evidence" value="ECO:0007669"/>
    <property type="project" value="UniProtKB-KW"/>
</dbReference>
<evidence type="ECO:0000313" key="4">
    <source>
        <dbReference type="EMBL" id="QDG49610.1"/>
    </source>
</evidence>
<dbReference type="PROSITE" id="PS51257">
    <property type="entry name" value="PROKAR_LIPOPROTEIN"/>
    <property type="match status" value="1"/>
</dbReference>
<evidence type="ECO:0000313" key="5">
    <source>
        <dbReference type="Proteomes" id="UP000315995"/>
    </source>
</evidence>
<dbReference type="PANTHER" id="PTHR43798">
    <property type="entry name" value="MONOACYLGLYCEROL LIPASE"/>
    <property type="match status" value="1"/>
</dbReference>
<protein>
    <submittedName>
        <fullName evidence="4">Alpha/beta hydrolase</fullName>
    </submittedName>
</protein>
<keyword evidence="5" id="KW-1185">Reference proteome</keyword>
<dbReference type="GO" id="GO:0016020">
    <property type="term" value="C:membrane"/>
    <property type="evidence" value="ECO:0007669"/>
    <property type="project" value="TreeGrafter"/>
</dbReference>
<organism evidence="4 5">
    <name type="scientific">Persicimonas caeni</name>
    <dbReference type="NCBI Taxonomy" id="2292766"/>
    <lineage>
        <taxon>Bacteria</taxon>
        <taxon>Deltaproteobacteria</taxon>
        <taxon>Bradymonadales</taxon>
        <taxon>Bradymonadaceae</taxon>
        <taxon>Persicimonas</taxon>
    </lineage>
</organism>
<proteinExistence type="predicted"/>
<dbReference type="PANTHER" id="PTHR43798:SF31">
    <property type="entry name" value="AB HYDROLASE SUPERFAMILY PROTEIN YCLE"/>
    <property type="match status" value="1"/>
</dbReference>
<dbReference type="EMBL" id="CP041186">
    <property type="protein sequence ID" value="QDG49610.1"/>
    <property type="molecule type" value="Genomic_DNA"/>
</dbReference>
<accession>A0A5B8XZV9</accession>
<sequence>MKTLKSMFFLLVISLAGLVGCSEAMSPDDGGVTTRGQALSADDAVTHFATTKDNKTIAYRVIGSGAQDIVLVHGWSVSGTVYDNLIGELAGPDYRLIVPDLRGTGDSDKPNGGHSLENYLKDVEAVVADAGATDYVLVGHSMGGAIAQKFAAKNDSDLSGLVLMSPVPASGFPLPQQFYDLFWASAEDPQLQAFIFTISSVDLAQDDLNHLLASAATVTPKASRQSLDAWTQADFADMVGQIQTPTLVMVSDDPFMTPGLLQQLVVDPIPNASLTYFGGAGHYLQVEDPAQTASNIDGFIAGL</sequence>
<dbReference type="OrthoDB" id="9785408at2"/>
<evidence type="ECO:0000259" key="3">
    <source>
        <dbReference type="Pfam" id="PF12697"/>
    </source>
</evidence>
<dbReference type="PRINTS" id="PR00111">
    <property type="entry name" value="ABHYDROLASE"/>
</dbReference>
<dbReference type="Pfam" id="PF12697">
    <property type="entry name" value="Abhydrolase_6"/>
    <property type="match status" value="1"/>
</dbReference>
<keyword evidence="1 4" id="KW-0378">Hydrolase</keyword>
<dbReference type="RefSeq" id="WP_141196107.1">
    <property type="nucleotide sequence ID" value="NZ_CP041186.1"/>
</dbReference>
<dbReference type="Gene3D" id="3.40.50.1820">
    <property type="entry name" value="alpha/beta hydrolase"/>
    <property type="match status" value="1"/>
</dbReference>
<reference evidence="4 5" key="1">
    <citation type="submission" date="2019-06" db="EMBL/GenBank/DDBJ databases">
        <title>Persicimonas caeni gen. nov., sp. nov., a predatory bacterium isolated from solar saltern.</title>
        <authorList>
            <person name="Wang S."/>
        </authorList>
    </citation>
    <scope>NUCLEOTIDE SEQUENCE [LARGE SCALE GENOMIC DNA]</scope>
    <source>
        <strain evidence="4 5">YN101</strain>
    </source>
</reference>
<dbReference type="InterPro" id="IPR029058">
    <property type="entry name" value="AB_hydrolase_fold"/>
</dbReference>
<evidence type="ECO:0000256" key="2">
    <source>
        <dbReference type="SAM" id="SignalP"/>
    </source>
</evidence>
<feature type="signal peptide" evidence="2">
    <location>
        <begin position="1"/>
        <end position="24"/>
    </location>
</feature>
<dbReference type="SUPFAM" id="SSF53474">
    <property type="entry name" value="alpha/beta-Hydrolases"/>
    <property type="match status" value="1"/>
</dbReference>
<keyword evidence="2" id="KW-0732">Signal</keyword>
<dbReference type="InterPro" id="IPR050266">
    <property type="entry name" value="AB_hydrolase_sf"/>
</dbReference>
<evidence type="ECO:0000256" key="1">
    <source>
        <dbReference type="ARBA" id="ARBA00022801"/>
    </source>
</evidence>
<dbReference type="Proteomes" id="UP000315995">
    <property type="component" value="Chromosome"/>
</dbReference>
<feature type="domain" description="AB hydrolase-1" evidence="3">
    <location>
        <begin position="69"/>
        <end position="293"/>
    </location>
</feature>
<name>A0A4Y6PMZ4_PERCE</name>
<feature type="chain" id="PRO_5030106089" evidence="2">
    <location>
        <begin position="25"/>
        <end position="303"/>
    </location>
</feature>
<accession>A0A4Y6PMZ4</accession>